<dbReference type="EMBL" id="CM017614">
    <property type="protein sequence ID" value="TYI30607.1"/>
    <property type="molecule type" value="Genomic_DNA"/>
</dbReference>
<evidence type="ECO:0000313" key="2">
    <source>
        <dbReference type="EMBL" id="TYI30607.1"/>
    </source>
</evidence>
<name>A0A5D2QPQ3_GOSTO</name>
<protein>
    <recommendedName>
        <fullName evidence="1">HAT C-terminal dimerisation domain-containing protein</fullName>
    </recommendedName>
</protein>
<dbReference type="Pfam" id="PF05699">
    <property type="entry name" value="Dimer_Tnp_hAT"/>
    <property type="match status" value="1"/>
</dbReference>
<dbReference type="Proteomes" id="UP000322667">
    <property type="component" value="Chromosome A05"/>
</dbReference>
<accession>A0A5D2QPQ3</accession>
<evidence type="ECO:0000313" key="3">
    <source>
        <dbReference type="Proteomes" id="UP000322667"/>
    </source>
</evidence>
<gene>
    <name evidence="2" type="ORF">ES332_A05G400100v1</name>
</gene>
<proteinExistence type="predicted"/>
<dbReference type="GO" id="GO:0046983">
    <property type="term" value="F:protein dimerization activity"/>
    <property type="evidence" value="ECO:0007669"/>
    <property type="project" value="InterPro"/>
</dbReference>
<dbReference type="PANTHER" id="PTHR45749">
    <property type="match status" value="1"/>
</dbReference>
<sequence length="262" mass="30425">MAHSFIRAILFFEIVQRIYSLFSDSTKAWKILLDNSKSETESLVNTLGSFEFLLGMVIWYEILFAINIVSKKLQSKSMCIDNTIKQLEGVLSYSEKYREENFTSSMNIAKIIALDMNVEFTLPTKRRKKEQFDENNQKDEKSQSSDELFRVDYFLVIVNMSITSLKSRFEQLKTFEIKLLDEKELRKCCATFHSTVSHGDSLDIDLNDFFSKLKNFLTVPVTVTLAKRSFSKLKLIKTYLRSSMSQERLNGLAILSIENDFL</sequence>
<evidence type="ECO:0000259" key="1">
    <source>
        <dbReference type="Pfam" id="PF05699"/>
    </source>
</evidence>
<dbReference type="PANTHER" id="PTHR45749:SF35">
    <property type="entry name" value="AC-LIKE TRANSPOSASE-RELATED"/>
    <property type="match status" value="1"/>
</dbReference>
<dbReference type="AlphaFoldDB" id="A0A5D2QPQ3"/>
<feature type="domain" description="HAT C-terminal dimerisation" evidence="1">
    <location>
        <begin position="213"/>
        <end position="260"/>
    </location>
</feature>
<keyword evidence="3" id="KW-1185">Reference proteome</keyword>
<dbReference type="InterPro" id="IPR008906">
    <property type="entry name" value="HATC_C_dom"/>
</dbReference>
<reference evidence="2 3" key="1">
    <citation type="submission" date="2019-07" db="EMBL/GenBank/DDBJ databases">
        <title>WGS assembly of Gossypium tomentosum.</title>
        <authorList>
            <person name="Chen Z.J."/>
            <person name="Sreedasyam A."/>
            <person name="Ando A."/>
            <person name="Song Q."/>
            <person name="De L."/>
            <person name="Hulse-Kemp A."/>
            <person name="Ding M."/>
            <person name="Ye W."/>
            <person name="Kirkbride R."/>
            <person name="Jenkins J."/>
            <person name="Plott C."/>
            <person name="Lovell J."/>
            <person name="Lin Y.-M."/>
            <person name="Vaughn R."/>
            <person name="Liu B."/>
            <person name="Li W."/>
            <person name="Simpson S."/>
            <person name="Scheffler B."/>
            <person name="Saski C."/>
            <person name="Grover C."/>
            <person name="Hu G."/>
            <person name="Conover J."/>
            <person name="Carlson J."/>
            <person name="Shu S."/>
            <person name="Boston L."/>
            <person name="Williams M."/>
            <person name="Peterson D."/>
            <person name="Mcgee K."/>
            <person name="Jones D."/>
            <person name="Wendel J."/>
            <person name="Stelly D."/>
            <person name="Grimwood J."/>
            <person name="Schmutz J."/>
        </authorList>
    </citation>
    <scope>NUCLEOTIDE SEQUENCE [LARGE SCALE GENOMIC DNA]</scope>
    <source>
        <strain evidence="2">7179.01</strain>
    </source>
</reference>
<organism evidence="2 3">
    <name type="scientific">Gossypium tomentosum</name>
    <name type="common">Hawaiian cotton</name>
    <name type="synonym">Gossypium sandvicense</name>
    <dbReference type="NCBI Taxonomy" id="34277"/>
    <lineage>
        <taxon>Eukaryota</taxon>
        <taxon>Viridiplantae</taxon>
        <taxon>Streptophyta</taxon>
        <taxon>Embryophyta</taxon>
        <taxon>Tracheophyta</taxon>
        <taxon>Spermatophyta</taxon>
        <taxon>Magnoliopsida</taxon>
        <taxon>eudicotyledons</taxon>
        <taxon>Gunneridae</taxon>
        <taxon>Pentapetalae</taxon>
        <taxon>rosids</taxon>
        <taxon>malvids</taxon>
        <taxon>Malvales</taxon>
        <taxon>Malvaceae</taxon>
        <taxon>Malvoideae</taxon>
        <taxon>Gossypium</taxon>
    </lineage>
</organism>